<dbReference type="OMA" id="MACYTEI"/>
<sequence length="453" mass="50090">MVSTRLDISLDVHIWQAERGHFVFFIAYSLPLWLSLKLMFHLGLLFSAHMNTGYNGSLPKAISIGRVQQPLPLLIATSLVSAMEVGAAVAAGWTEEEQPVRYLQLSPDGYPESLVAVPAAPQDLPPAPPRAQANLAGSETVLQERSPWEQILEAQVFQGDLAGTGTIPPLLHTQQMAVEMPPMRTPIMAAIGPVPSGRVELLSANLGPANAATSMKNPSDAFQSWLVDLERFHEERLLQEAQRRFCSCGPHASLNDFKKWLCAASHFADEAIVREMRKSQLCTWLLCVRRLSQHRPGFSEMSSVLTTSLPPEVKLRIEAFIGGRHVWGPISAARAKQIAECAQRQLKRSEGLLRQSALAALVARYVHPAVVQAAEAGCMACYTEIPTDDVALQALYEVVASEPQHTKEVGAMLCAHLAIDGFQVEPKYHDPEYGLWRGFWVDKCNRLRLVLRW</sequence>
<feature type="transmembrane region" description="Helical" evidence="1">
    <location>
        <begin position="20"/>
        <end position="40"/>
    </location>
</feature>
<dbReference type="Proteomes" id="UP000186817">
    <property type="component" value="Unassembled WGS sequence"/>
</dbReference>
<accession>A0A1Q9CS73</accession>
<dbReference type="AlphaFoldDB" id="A0A1Q9CS73"/>
<keyword evidence="1" id="KW-0472">Membrane</keyword>
<keyword evidence="1" id="KW-1133">Transmembrane helix</keyword>
<evidence type="ECO:0000256" key="1">
    <source>
        <dbReference type="SAM" id="Phobius"/>
    </source>
</evidence>
<protein>
    <submittedName>
        <fullName evidence="2">Uncharacterized protein</fullName>
    </submittedName>
</protein>
<dbReference type="OrthoDB" id="418074at2759"/>
<keyword evidence="3" id="KW-1185">Reference proteome</keyword>
<reference evidence="2 3" key="1">
    <citation type="submission" date="2016-02" db="EMBL/GenBank/DDBJ databases">
        <title>Genome analysis of coral dinoflagellate symbionts highlights evolutionary adaptations to a symbiotic lifestyle.</title>
        <authorList>
            <person name="Aranda M."/>
            <person name="Li Y."/>
            <person name="Liew Y.J."/>
            <person name="Baumgarten S."/>
            <person name="Simakov O."/>
            <person name="Wilson M."/>
            <person name="Piel J."/>
            <person name="Ashoor H."/>
            <person name="Bougouffa S."/>
            <person name="Bajic V.B."/>
            <person name="Ryu T."/>
            <person name="Ravasi T."/>
            <person name="Bayer T."/>
            <person name="Micklem G."/>
            <person name="Kim H."/>
            <person name="Bhak J."/>
            <person name="Lajeunesse T.C."/>
            <person name="Voolstra C.R."/>
        </authorList>
    </citation>
    <scope>NUCLEOTIDE SEQUENCE [LARGE SCALE GENOMIC DNA]</scope>
    <source>
        <strain evidence="2 3">CCMP2467</strain>
    </source>
</reference>
<evidence type="ECO:0000313" key="2">
    <source>
        <dbReference type="EMBL" id="OLP85747.1"/>
    </source>
</evidence>
<organism evidence="2 3">
    <name type="scientific">Symbiodinium microadriaticum</name>
    <name type="common">Dinoflagellate</name>
    <name type="synonym">Zooxanthella microadriatica</name>
    <dbReference type="NCBI Taxonomy" id="2951"/>
    <lineage>
        <taxon>Eukaryota</taxon>
        <taxon>Sar</taxon>
        <taxon>Alveolata</taxon>
        <taxon>Dinophyceae</taxon>
        <taxon>Suessiales</taxon>
        <taxon>Symbiodiniaceae</taxon>
        <taxon>Symbiodinium</taxon>
    </lineage>
</organism>
<dbReference type="EMBL" id="LSRX01000959">
    <property type="protein sequence ID" value="OLP85747.1"/>
    <property type="molecule type" value="Genomic_DNA"/>
</dbReference>
<comment type="caution">
    <text evidence="2">The sequence shown here is derived from an EMBL/GenBank/DDBJ whole genome shotgun (WGS) entry which is preliminary data.</text>
</comment>
<proteinExistence type="predicted"/>
<gene>
    <name evidence="2" type="ORF">AK812_SmicGene33221</name>
</gene>
<evidence type="ECO:0000313" key="3">
    <source>
        <dbReference type="Proteomes" id="UP000186817"/>
    </source>
</evidence>
<keyword evidence="1" id="KW-0812">Transmembrane</keyword>
<name>A0A1Q9CS73_SYMMI</name>